<name>A0ABV6GD19_9BACI</name>
<feature type="compositionally biased region" description="Low complexity" evidence="1">
    <location>
        <begin position="153"/>
        <end position="171"/>
    </location>
</feature>
<protein>
    <submittedName>
        <fullName evidence="4">LysM peptidoglycan-binding domain-containing protein</fullName>
    </submittedName>
</protein>
<feature type="compositionally biased region" description="Acidic residues" evidence="1">
    <location>
        <begin position="106"/>
        <end position="115"/>
    </location>
</feature>
<proteinExistence type="predicted"/>
<gene>
    <name evidence="4" type="ORF">ACFFIX_08880</name>
</gene>
<evidence type="ECO:0000256" key="2">
    <source>
        <dbReference type="SAM" id="Phobius"/>
    </source>
</evidence>
<comment type="caution">
    <text evidence="4">The sequence shown here is derived from an EMBL/GenBank/DDBJ whole genome shotgun (WGS) entry which is preliminary data.</text>
</comment>
<sequence length="232" mass="26317">MSRHEKRPDQAENLRTRIIDDFKEQNGNYPPRSEIHKQVQKKTKMKLKYPVISLLAVFFLLLPILVWLIISFVDNSSFSPVNNDDSTGFEVIKYDNNDGSLEEVEESTQTVDEEDNVLKATGDGESTDKSSVNQESIDTVEQSASTFEKDSVDQSQTTTDPSNTSTSTSPTLEEKKYEKVIAHTVGPEETLFSISIKYYKSRDGEEIIRSYNNLSDNEIYEGQVLKIPLEES</sequence>
<dbReference type="EMBL" id="JBHLVO010000005">
    <property type="protein sequence ID" value="MFC0271568.1"/>
    <property type="molecule type" value="Genomic_DNA"/>
</dbReference>
<evidence type="ECO:0000313" key="5">
    <source>
        <dbReference type="Proteomes" id="UP001589854"/>
    </source>
</evidence>
<dbReference type="Pfam" id="PF01476">
    <property type="entry name" value="LysM"/>
    <property type="match status" value="1"/>
</dbReference>
<feature type="transmembrane region" description="Helical" evidence="2">
    <location>
        <begin position="51"/>
        <end position="73"/>
    </location>
</feature>
<dbReference type="Gene3D" id="3.10.350.10">
    <property type="entry name" value="LysM domain"/>
    <property type="match status" value="1"/>
</dbReference>
<dbReference type="SUPFAM" id="SSF54106">
    <property type="entry name" value="LysM domain"/>
    <property type="match status" value="1"/>
</dbReference>
<feature type="domain" description="LysM" evidence="3">
    <location>
        <begin position="181"/>
        <end position="227"/>
    </location>
</feature>
<dbReference type="InterPro" id="IPR018392">
    <property type="entry name" value="LysM"/>
</dbReference>
<evidence type="ECO:0000259" key="3">
    <source>
        <dbReference type="PROSITE" id="PS51782"/>
    </source>
</evidence>
<organism evidence="4 5">
    <name type="scientific">Metabacillus herbersteinensis</name>
    <dbReference type="NCBI Taxonomy" id="283816"/>
    <lineage>
        <taxon>Bacteria</taxon>
        <taxon>Bacillati</taxon>
        <taxon>Bacillota</taxon>
        <taxon>Bacilli</taxon>
        <taxon>Bacillales</taxon>
        <taxon>Bacillaceae</taxon>
        <taxon>Metabacillus</taxon>
    </lineage>
</organism>
<dbReference type="RefSeq" id="WP_378932717.1">
    <property type="nucleotide sequence ID" value="NZ_JBHLVO010000005.1"/>
</dbReference>
<feature type="region of interest" description="Disordered" evidence="1">
    <location>
        <begin position="106"/>
        <end position="175"/>
    </location>
</feature>
<feature type="compositionally biased region" description="Polar residues" evidence="1">
    <location>
        <begin position="129"/>
        <end position="146"/>
    </location>
</feature>
<accession>A0ABV6GD19</accession>
<dbReference type="CDD" id="cd00118">
    <property type="entry name" value="LysM"/>
    <property type="match status" value="1"/>
</dbReference>
<evidence type="ECO:0000313" key="4">
    <source>
        <dbReference type="EMBL" id="MFC0271568.1"/>
    </source>
</evidence>
<reference evidence="4 5" key="1">
    <citation type="submission" date="2024-09" db="EMBL/GenBank/DDBJ databases">
        <authorList>
            <person name="Sun Q."/>
            <person name="Mori K."/>
        </authorList>
    </citation>
    <scope>NUCLEOTIDE SEQUENCE [LARGE SCALE GENOMIC DNA]</scope>
    <source>
        <strain evidence="4 5">CCM 7228</strain>
    </source>
</reference>
<evidence type="ECO:0000256" key="1">
    <source>
        <dbReference type="SAM" id="MobiDB-lite"/>
    </source>
</evidence>
<dbReference type="InterPro" id="IPR036779">
    <property type="entry name" value="LysM_dom_sf"/>
</dbReference>
<keyword evidence="2" id="KW-1133">Transmembrane helix</keyword>
<keyword evidence="2" id="KW-0812">Transmembrane</keyword>
<dbReference type="PROSITE" id="PS51782">
    <property type="entry name" value="LYSM"/>
    <property type="match status" value="1"/>
</dbReference>
<keyword evidence="5" id="KW-1185">Reference proteome</keyword>
<dbReference type="Proteomes" id="UP001589854">
    <property type="component" value="Unassembled WGS sequence"/>
</dbReference>
<keyword evidence="2" id="KW-0472">Membrane</keyword>
<dbReference type="SMART" id="SM00257">
    <property type="entry name" value="LysM"/>
    <property type="match status" value="1"/>
</dbReference>